<reference evidence="1" key="1">
    <citation type="journal article" date="2013" name="Genetics">
        <title>The draft genome and transcriptome of Panagrellus redivivus are shaped by the harsh demands of a free-living lifestyle.</title>
        <authorList>
            <person name="Srinivasan J."/>
            <person name="Dillman A.R."/>
            <person name="Macchietto M.G."/>
            <person name="Heikkinen L."/>
            <person name="Lakso M."/>
            <person name="Fracchia K.M."/>
            <person name="Antoshechkin I."/>
            <person name="Mortazavi A."/>
            <person name="Wong G."/>
            <person name="Sternberg P.W."/>
        </authorList>
    </citation>
    <scope>NUCLEOTIDE SEQUENCE [LARGE SCALE GENOMIC DNA]</scope>
    <source>
        <strain evidence="1">MT8872</strain>
    </source>
</reference>
<evidence type="ECO:0000313" key="1">
    <source>
        <dbReference type="Proteomes" id="UP000492821"/>
    </source>
</evidence>
<keyword evidence="1" id="KW-1185">Reference proteome</keyword>
<name>A0A7E4VWQ3_PANRE</name>
<sequence>MKEQRSNGLLPRNGQGTVPSRCFELYSNSDLVITIIRSKCTSASTLSSACCPFLVAWVTTNRIDPRQL</sequence>
<dbReference type="AlphaFoldDB" id="A0A7E4VWQ3"/>
<dbReference type="Proteomes" id="UP000492821">
    <property type="component" value="Unassembled WGS sequence"/>
</dbReference>
<proteinExistence type="predicted"/>
<dbReference type="WBParaSite" id="Pan_g4443.t1">
    <property type="protein sequence ID" value="Pan_g4443.t1"/>
    <property type="gene ID" value="Pan_g4443"/>
</dbReference>
<organism evidence="1 2">
    <name type="scientific">Panagrellus redivivus</name>
    <name type="common">Microworm</name>
    <dbReference type="NCBI Taxonomy" id="6233"/>
    <lineage>
        <taxon>Eukaryota</taxon>
        <taxon>Metazoa</taxon>
        <taxon>Ecdysozoa</taxon>
        <taxon>Nematoda</taxon>
        <taxon>Chromadorea</taxon>
        <taxon>Rhabditida</taxon>
        <taxon>Tylenchina</taxon>
        <taxon>Panagrolaimomorpha</taxon>
        <taxon>Panagrolaimoidea</taxon>
        <taxon>Panagrolaimidae</taxon>
        <taxon>Panagrellus</taxon>
    </lineage>
</organism>
<accession>A0A7E4VWQ3</accession>
<protein>
    <submittedName>
        <fullName evidence="2">Uncharacterized protein</fullName>
    </submittedName>
</protein>
<evidence type="ECO:0000313" key="2">
    <source>
        <dbReference type="WBParaSite" id="Pan_g4443.t1"/>
    </source>
</evidence>
<reference evidence="2" key="2">
    <citation type="submission" date="2020-10" db="UniProtKB">
        <authorList>
            <consortium name="WormBaseParasite"/>
        </authorList>
    </citation>
    <scope>IDENTIFICATION</scope>
</reference>